<dbReference type="Proteomes" id="UP000019335">
    <property type="component" value="Chromosome 10"/>
</dbReference>
<dbReference type="AlphaFoldDB" id="W7TZC3"/>
<dbReference type="EMBL" id="AZIL01000796">
    <property type="protein sequence ID" value="EWM25986.1"/>
    <property type="molecule type" value="Genomic_DNA"/>
</dbReference>
<dbReference type="OrthoDB" id="10560942at2759"/>
<organism evidence="2 3">
    <name type="scientific">Nannochloropsis gaditana</name>
    <dbReference type="NCBI Taxonomy" id="72520"/>
    <lineage>
        <taxon>Eukaryota</taxon>
        <taxon>Sar</taxon>
        <taxon>Stramenopiles</taxon>
        <taxon>Ochrophyta</taxon>
        <taxon>Eustigmatophyceae</taxon>
        <taxon>Eustigmatales</taxon>
        <taxon>Monodopsidaceae</taxon>
        <taxon>Nannochloropsis</taxon>
    </lineage>
</organism>
<evidence type="ECO:0000313" key="3">
    <source>
        <dbReference type="Proteomes" id="UP000019335"/>
    </source>
</evidence>
<comment type="caution">
    <text evidence="2">The sequence shown here is derived from an EMBL/GenBank/DDBJ whole genome shotgun (WGS) entry which is preliminary data.</text>
</comment>
<feature type="region of interest" description="Disordered" evidence="1">
    <location>
        <begin position="113"/>
        <end position="139"/>
    </location>
</feature>
<proteinExistence type="predicted"/>
<reference evidence="2 3" key="1">
    <citation type="journal article" date="2014" name="Mol. Plant">
        <title>Chromosome Scale Genome Assembly and Transcriptome Profiling of Nannochloropsis gaditana in Nitrogen Depletion.</title>
        <authorList>
            <person name="Corteggiani Carpinelli E."/>
            <person name="Telatin A."/>
            <person name="Vitulo N."/>
            <person name="Forcato C."/>
            <person name="D'Angelo M."/>
            <person name="Schiavon R."/>
            <person name="Vezzi A."/>
            <person name="Giacometti G.M."/>
            <person name="Morosinotto T."/>
            <person name="Valle G."/>
        </authorList>
    </citation>
    <scope>NUCLEOTIDE SEQUENCE [LARGE SCALE GENOMIC DNA]</scope>
    <source>
        <strain evidence="2 3">B-31</strain>
    </source>
</reference>
<gene>
    <name evidence="2" type="ORF">Naga_100151g4</name>
</gene>
<feature type="compositionally biased region" description="Polar residues" evidence="1">
    <location>
        <begin position="120"/>
        <end position="136"/>
    </location>
</feature>
<name>W7TZC3_9STRA</name>
<protein>
    <submittedName>
        <fullName evidence="2">Uncharacterized protein</fullName>
    </submittedName>
</protein>
<accession>W7TZC3</accession>
<evidence type="ECO:0000313" key="2">
    <source>
        <dbReference type="EMBL" id="EWM25986.1"/>
    </source>
</evidence>
<evidence type="ECO:0000256" key="1">
    <source>
        <dbReference type="SAM" id="MobiDB-lite"/>
    </source>
</evidence>
<sequence length="271" mass="29113">MGKQRLVRGVHGIGRTPHRLLAVLSVSLFAYSRQTVSAFLLPAVSSHSSATKLSAVSNRYDDCVSRAISIQVASVAILAFVASPSIAAVPTLQEYYGEEGAQPKTNNFILNSKRQKQQGEKSANNAASSVAETASPSDPEELIESMTDTLYALSPLIKKEGWDDVLAAVKRKPLCLLLTPFLGYGNAAELAKALGGDLKKSRALEERRQEASVALQQLVDYAFSNRVIFFNSLDKQQVTALASGRAPPDLSEPLGLLEDTVGLVKALQETL</sequence>
<keyword evidence="3" id="KW-1185">Reference proteome</keyword>